<gene>
    <name evidence="1" type="ORF">CHS0354_036727</name>
</gene>
<protein>
    <submittedName>
        <fullName evidence="1">Uncharacterized protein</fullName>
    </submittedName>
</protein>
<accession>A0AAE0TCX1</accession>
<proteinExistence type="predicted"/>
<dbReference type="AlphaFoldDB" id="A0AAE0TCX1"/>
<reference evidence="1" key="2">
    <citation type="journal article" date="2021" name="Genome Biol. Evol.">
        <title>Developing a high-quality reference genome for a parasitic bivalve with doubly uniparental inheritance (Bivalvia: Unionida).</title>
        <authorList>
            <person name="Smith C.H."/>
        </authorList>
    </citation>
    <scope>NUCLEOTIDE SEQUENCE</scope>
    <source>
        <strain evidence="1">CHS0354</strain>
        <tissue evidence="1">Mantle</tissue>
    </source>
</reference>
<reference evidence="1" key="3">
    <citation type="submission" date="2023-05" db="EMBL/GenBank/DDBJ databases">
        <authorList>
            <person name="Smith C.H."/>
        </authorList>
    </citation>
    <scope>NUCLEOTIDE SEQUENCE</scope>
    <source>
        <strain evidence="1">CHS0354</strain>
        <tissue evidence="1">Mantle</tissue>
    </source>
</reference>
<reference evidence="1" key="1">
    <citation type="journal article" date="2021" name="Genome Biol. Evol.">
        <title>A High-Quality Reference Genome for a Parasitic Bivalve with Doubly Uniparental Inheritance (Bivalvia: Unionida).</title>
        <authorList>
            <person name="Smith C.H."/>
        </authorList>
    </citation>
    <scope>NUCLEOTIDE SEQUENCE</scope>
    <source>
        <strain evidence="1">CHS0354</strain>
    </source>
</reference>
<name>A0AAE0TCX1_9BIVA</name>
<sequence length="62" mass="6957">MRSLLLWSTISTPVSKAGFTQLNKQNLPAGETIEYGFGFQISYDDQVVVEYHIHAIRLNSGN</sequence>
<dbReference type="Proteomes" id="UP001195483">
    <property type="component" value="Unassembled WGS sequence"/>
</dbReference>
<organism evidence="1 2">
    <name type="scientific">Potamilus streckersoni</name>
    <dbReference type="NCBI Taxonomy" id="2493646"/>
    <lineage>
        <taxon>Eukaryota</taxon>
        <taxon>Metazoa</taxon>
        <taxon>Spiralia</taxon>
        <taxon>Lophotrochozoa</taxon>
        <taxon>Mollusca</taxon>
        <taxon>Bivalvia</taxon>
        <taxon>Autobranchia</taxon>
        <taxon>Heteroconchia</taxon>
        <taxon>Palaeoheterodonta</taxon>
        <taxon>Unionida</taxon>
        <taxon>Unionoidea</taxon>
        <taxon>Unionidae</taxon>
        <taxon>Ambleminae</taxon>
        <taxon>Lampsilini</taxon>
        <taxon>Potamilus</taxon>
    </lineage>
</organism>
<comment type="caution">
    <text evidence="1">The sequence shown here is derived from an EMBL/GenBank/DDBJ whole genome shotgun (WGS) entry which is preliminary data.</text>
</comment>
<dbReference type="EMBL" id="JAEAOA010002150">
    <property type="protein sequence ID" value="KAK3607901.1"/>
    <property type="molecule type" value="Genomic_DNA"/>
</dbReference>
<keyword evidence="2" id="KW-1185">Reference proteome</keyword>
<evidence type="ECO:0000313" key="1">
    <source>
        <dbReference type="EMBL" id="KAK3607901.1"/>
    </source>
</evidence>
<evidence type="ECO:0000313" key="2">
    <source>
        <dbReference type="Proteomes" id="UP001195483"/>
    </source>
</evidence>